<dbReference type="PIRSF" id="PIRSF006470">
    <property type="entry name" value="DctB"/>
    <property type="match status" value="1"/>
</dbReference>
<dbReference type="STRING" id="1714355.BTO28_14495"/>
<proteinExistence type="predicted"/>
<accession>A0A1V2A4X6</accession>
<protein>
    <submittedName>
        <fullName evidence="3">C4-dicarboxylate ABC transporter substrate-binding protein</fullName>
    </submittedName>
</protein>
<evidence type="ECO:0000313" key="4">
    <source>
        <dbReference type="Proteomes" id="UP000188613"/>
    </source>
</evidence>
<dbReference type="GO" id="GO:0030246">
    <property type="term" value="F:carbohydrate binding"/>
    <property type="evidence" value="ECO:0007669"/>
    <property type="project" value="TreeGrafter"/>
</dbReference>
<keyword evidence="1 2" id="KW-0732">Signal</keyword>
<evidence type="ECO:0000256" key="2">
    <source>
        <dbReference type="SAM" id="SignalP"/>
    </source>
</evidence>
<dbReference type="NCBIfam" id="NF037995">
    <property type="entry name" value="TRAP_S1"/>
    <property type="match status" value="1"/>
</dbReference>
<dbReference type="AlphaFoldDB" id="A0A1V2A4X6"/>
<dbReference type="PANTHER" id="PTHR33376">
    <property type="match status" value="1"/>
</dbReference>
<feature type="signal peptide" evidence="2">
    <location>
        <begin position="1"/>
        <end position="21"/>
    </location>
</feature>
<dbReference type="PANTHER" id="PTHR33376:SF2">
    <property type="entry name" value="DICARBOXYLATE-BINDING PERIPLASMIC PROTEIN"/>
    <property type="match status" value="1"/>
</dbReference>
<organism evidence="3 4">
    <name type="scientific">Domibacillus epiphyticus</name>
    <dbReference type="NCBI Taxonomy" id="1714355"/>
    <lineage>
        <taxon>Bacteria</taxon>
        <taxon>Bacillati</taxon>
        <taxon>Bacillota</taxon>
        <taxon>Bacilli</taxon>
        <taxon>Bacillales</taxon>
        <taxon>Bacillaceae</taxon>
        <taxon>Domibacillus</taxon>
    </lineage>
</organism>
<dbReference type="CDD" id="cd13603">
    <property type="entry name" value="PBP2_TRAP_Siap_TeaA_like"/>
    <property type="match status" value="1"/>
</dbReference>
<name>A0A1V2A4X6_9BACI</name>
<dbReference type="Pfam" id="PF03480">
    <property type="entry name" value="DctP"/>
    <property type="match status" value="1"/>
</dbReference>
<feature type="chain" id="PRO_5038390764" evidence="2">
    <location>
        <begin position="22"/>
        <end position="337"/>
    </location>
</feature>
<dbReference type="InterPro" id="IPR004682">
    <property type="entry name" value="TRAP_DctP"/>
</dbReference>
<gene>
    <name evidence="3" type="ORF">BTO28_14495</name>
</gene>
<dbReference type="InterPro" id="IPR038404">
    <property type="entry name" value="TRAP_DctP_sf"/>
</dbReference>
<dbReference type="SUPFAM" id="SSF53850">
    <property type="entry name" value="Periplasmic binding protein-like II"/>
    <property type="match status" value="1"/>
</dbReference>
<evidence type="ECO:0000313" key="3">
    <source>
        <dbReference type="EMBL" id="OMP66061.1"/>
    </source>
</evidence>
<evidence type="ECO:0000256" key="1">
    <source>
        <dbReference type="ARBA" id="ARBA00022729"/>
    </source>
</evidence>
<dbReference type="InterPro" id="IPR018389">
    <property type="entry name" value="DctP_fam"/>
</dbReference>
<keyword evidence="4" id="KW-1185">Reference proteome</keyword>
<dbReference type="PROSITE" id="PS51257">
    <property type="entry name" value="PROKAR_LIPOPROTEIN"/>
    <property type="match status" value="1"/>
</dbReference>
<sequence length="337" mass="37211">MKRFKAIAAASVLSTAVLALSACGEDTASNETDGGETRTFKISHVTQESHVWHQTALKFGEELEALSDGRMNVDIYPASQLGQEKDMVQQLETGSLDFGFLTNGYMSTRQDSLNAWFMPFTFKNLEEAAALRKSAAAKQMLEELSSQGLLGLDFAFAGNRHILLKDGHVQSPDDLKGKKVRIIGSPAIQEFWEKTGAGPTAMPLPEVYTSLQTGVIDGIDIDLDALATEKYYENAENLTLTNHMTFPTVIVMSQQVYDSLSPEDQKIVKEAISKAVDWGVEEAIAREQKNLEELKKIGVKVEELKDPSSFEAITKEVTDKYSSQSEVIKSFLEEAKK</sequence>
<dbReference type="GO" id="GO:0055085">
    <property type="term" value="P:transmembrane transport"/>
    <property type="evidence" value="ECO:0007669"/>
    <property type="project" value="InterPro"/>
</dbReference>
<dbReference type="Proteomes" id="UP000188613">
    <property type="component" value="Unassembled WGS sequence"/>
</dbReference>
<dbReference type="Gene3D" id="3.40.190.170">
    <property type="entry name" value="Bacterial extracellular solute-binding protein, family 7"/>
    <property type="match status" value="1"/>
</dbReference>
<dbReference type="NCBIfam" id="TIGR00787">
    <property type="entry name" value="dctP"/>
    <property type="match status" value="1"/>
</dbReference>
<reference evidence="3 4" key="1">
    <citation type="submission" date="2016-12" db="EMBL/GenBank/DDBJ databases">
        <title>Domibacillus sp. SAB 38T whole genome sequencing.</title>
        <authorList>
            <person name="Verma A."/>
            <person name="Ojha A.K."/>
            <person name="Krishnamurthi S."/>
        </authorList>
    </citation>
    <scope>NUCLEOTIDE SEQUENCE [LARGE SCALE GENOMIC DNA]</scope>
    <source>
        <strain evidence="3 4">SAB 38</strain>
    </source>
</reference>
<comment type="caution">
    <text evidence="3">The sequence shown here is derived from an EMBL/GenBank/DDBJ whole genome shotgun (WGS) entry which is preliminary data.</text>
</comment>
<dbReference type="GO" id="GO:0030288">
    <property type="term" value="C:outer membrane-bounded periplasmic space"/>
    <property type="evidence" value="ECO:0007669"/>
    <property type="project" value="InterPro"/>
</dbReference>
<dbReference type="EMBL" id="MSFI01000026">
    <property type="protein sequence ID" value="OMP66061.1"/>
    <property type="molecule type" value="Genomic_DNA"/>
</dbReference>